<name>A0A4Q9MG70_9APHY</name>
<dbReference type="Gene3D" id="1.10.510.10">
    <property type="entry name" value="Transferase(Phosphotransferase) domain 1"/>
    <property type="match status" value="1"/>
</dbReference>
<evidence type="ECO:0000313" key="2">
    <source>
        <dbReference type="EMBL" id="TBU25102.1"/>
    </source>
</evidence>
<dbReference type="GO" id="GO:0004672">
    <property type="term" value="F:protein kinase activity"/>
    <property type="evidence" value="ECO:0007669"/>
    <property type="project" value="InterPro"/>
</dbReference>
<accession>A0A4Q9MG70</accession>
<evidence type="ECO:0000259" key="1">
    <source>
        <dbReference type="PROSITE" id="PS50011"/>
    </source>
</evidence>
<gene>
    <name evidence="2" type="ORF">BD311DRAFT_670448</name>
</gene>
<organism evidence="2">
    <name type="scientific">Dichomitus squalens</name>
    <dbReference type="NCBI Taxonomy" id="114155"/>
    <lineage>
        <taxon>Eukaryota</taxon>
        <taxon>Fungi</taxon>
        <taxon>Dikarya</taxon>
        <taxon>Basidiomycota</taxon>
        <taxon>Agaricomycotina</taxon>
        <taxon>Agaricomycetes</taxon>
        <taxon>Polyporales</taxon>
        <taxon>Polyporaceae</taxon>
        <taxon>Dichomitus</taxon>
    </lineage>
</organism>
<dbReference type="InterPro" id="IPR000719">
    <property type="entry name" value="Prot_kinase_dom"/>
</dbReference>
<feature type="domain" description="Protein kinase" evidence="1">
    <location>
        <begin position="1"/>
        <end position="228"/>
    </location>
</feature>
<protein>
    <recommendedName>
        <fullName evidence="1">Protein kinase domain-containing protein</fullName>
    </recommendedName>
</protein>
<dbReference type="Proteomes" id="UP000292957">
    <property type="component" value="Unassembled WGS sequence"/>
</dbReference>
<dbReference type="AlphaFoldDB" id="A0A4Q9MG70"/>
<dbReference type="InterPro" id="IPR011009">
    <property type="entry name" value="Kinase-like_dom_sf"/>
</dbReference>
<sequence length="228" mass="25516">MASDEIPDFLQIPYWLIQHPEIQRRDMHLVLTLRPDTVFATGWDASPQRVVKIVDPSKEEADILDGLQRDLACPASHVGPCDMVRSDAFLAIMPYLTSVEYLLASRKLSTVLDVFDQLLEGVAYLHDRGIAHMDLCFSNVLAATHREASFDPRVKAGKLYIIDFDRSRKLDLKPGVQGAVALPETVCSPPPGITHLDPYSWDVYCAGKLFLLYLEVCCVKIVTTEVIC</sequence>
<dbReference type="OrthoDB" id="2731950at2759"/>
<dbReference type="EMBL" id="ML143467">
    <property type="protein sequence ID" value="TBU25102.1"/>
    <property type="molecule type" value="Genomic_DNA"/>
</dbReference>
<reference evidence="2" key="1">
    <citation type="submission" date="2019-01" db="EMBL/GenBank/DDBJ databases">
        <title>Draft genome sequences of three monokaryotic isolates of the white-rot basidiomycete fungus Dichomitus squalens.</title>
        <authorList>
            <consortium name="DOE Joint Genome Institute"/>
            <person name="Lopez S.C."/>
            <person name="Andreopoulos B."/>
            <person name="Pangilinan J."/>
            <person name="Lipzen A."/>
            <person name="Riley R."/>
            <person name="Ahrendt S."/>
            <person name="Ng V."/>
            <person name="Barry K."/>
            <person name="Daum C."/>
            <person name="Grigoriev I.V."/>
            <person name="Hilden K.S."/>
            <person name="Makela M.R."/>
            <person name="de Vries R.P."/>
        </authorList>
    </citation>
    <scope>NUCLEOTIDE SEQUENCE [LARGE SCALE GENOMIC DNA]</scope>
    <source>
        <strain evidence="2">OM18370.1</strain>
    </source>
</reference>
<dbReference type="SUPFAM" id="SSF56112">
    <property type="entry name" value="Protein kinase-like (PK-like)"/>
    <property type="match status" value="1"/>
</dbReference>
<dbReference type="GO" id="GO:0005524">
    <property type="term" value="F:ATP binding"/>
    <property type="evidence" value="ECO:0007669"/>
    <property type="project" value="InterPro"/>
</dbReference>
<proteinExistence type="predicted"/>
<dbReference type="PROSITE" id="PS50011">
    <property type="entry name" value="PROTEIN_KINASE_DOM"/>
    <property type="match status" value="1"/>
</dbReference>
<dbReference type="Pfam" id="PF00069">
    <property type="entry name" value="Pkinase"/>
    <property type="match status" value="1"/>
</dbReference>